<dbReference type="EMBL" id="FJNB01000003">
    <property type="protein sequence ID" value="CZQ88153.1"/>
    <property type="molecule type" value="Genomic_DNA"/>
</dbReference>
<protein>
    <submittedName>
        <fullName evidence="2">CRISPR-associated protein, Csd1 family</fullName>
    </submittedName>
</protein>
<evidence type="ECO:0000313" key="3">
    <source>
        <dbReference type="Proteomes" id="UP000076878"/>
    </source>
</evidence>
<dbReference type="NCBIfam" id="TIGR01863">
    <property type="entry name" value="cas_Csd1"/>
    <property type="match status" value="1"/>
</dbReference>
<keyword evidence="4" id="KW-1185">Reference proteome</keyword>
<dbReference type="Pfam" id="PF09709">
    <property type="entry name" value="Cas_Csd1"/>
    <property type="match status" value="1"/>
</dbReference>
<evidence type="ECO:0000313" key="1">
    <source>
        <dbReference type="EMBL" id="CZQ88153.1"/>
    </source>
</evidence>
<dbReference type="STRING" id="640938.TR210_678"/>
<evidence type="ECO:0000313" key="2">
    <source>
        <dbReference type="EMBL" id="SEJ90228.1"/>
    </source>
</evidence>
<proteinExistence type="predicted"/>
<dbReference type="OrthoDB" id="5389988at2"/>
<dbReference type="EMBL" id="FNYT01000036">
    <property type="protein sequence ID" value="SEJ90228.1"/>
    <property type="molecule type" value="Genomic_DNA"/>
</dbReference>
<reference evidence="2 4" key="2">
    <citation type="submission" date="2016-10" db="EMBL/GenBank/DDBJ databases">
        <authorList>
            <person name="Varghese N."/>
            <person name="Submissions S."/>
        </authorList>
    </citation>
    <scope>NUCLEOTIDE SEQUENCE [LARGE SCALE GENOMIC DNA]</scope>
    <source>
        <strain evidence="2 4">DSM 22150</strain>
    </source>
</reference>
<dbReference type="InterPro" id="IPR010144">
    <property type="entry name" value="CRISPR-assoc_prot_Csd1-typ"/>
</dbReference>
<organism evidence="1 3">
    <name type="scientific">Trichococcus ilyis</name>
    <dbReference type="NCBI Taxonomy" id="640938"/>
    <lineage>
        <taxon>Bacteria</taxon>
        <taxon>Bacillati</taxon>
        <taxon>Bacillota</taxon>
        <taxon>Bacilli</taxon>
        <taxon>Lactobacillales</taxon>
        <taxon>Carnobacteriaceae</taxon>
        <taxon>Trichococcus</taxon>
    </lineage>
</organism>
<dbReference type="Proteomes" id="UP000199280">
    <property type="component" value="Unassembled WGS sequence"/>
</dbReference>
<gene>
    <name evidence="2" type="ORF">SAMN05216375_13619</name>
    <name evidence="1" type="ORF">TR210_678</name>
</gene>
<dbReference type="RefSeq" id="WP_068621564.1">
    <property type="nucleotide sequence ID" value="NZ_FJNB01000003.1"/>
</dbReference>
<accession>A0A143YDI5</accession>
<reference evidence="1 3" key="1">
    <citation type="submission" date="2016-02" db="EMBL/GenBank/DDBJ databases">
        <authorList>
            <person name="Wen L."/>
            <person name="He K."/>
            <person name="Yang H."/>
        </authorList>
    </citation>
    <scope>NUCLEOTIDE SEQUENCE [LARGE SCALE GENOMIC DNA]</scope>
    <source>
        <strain evidence="1">Trichococcus_R210</strain>
    </source>
</reference>
<evidence type="ECO:0000313" key="4">
    <source>
        <dbReference type="Proteomes" id="UP000199280"/>
    </source>
</evidence>
<name>A0A143YDI5_9LACT</name>
<dbReference type="AlphaFoldDB" id="A0A143YDI5"/>
<dbReference type="CDD" id="cd09757">
    <property type="entry name" value="Cas8c_I-C"/>
    <property type="match status" value="1"/>
</dbReference>
<dbReference type="Proteomes" id="UP000076878">
    <property type="component" value="Unassembled WGS sequence"/>
</dbReference>
<sequence>MSWLLDLYETYENNGDYVGITEQKRNGQSFMLLPISHTTQSAHIEVLVTEDGNFHSASVIPKDDAITVIPTTEESSSRAGAKTAPYPLHDKLSYVAGDYNSFGGDPKKVNDYSVYIKQLQDWSESPFVTSKIESIYRYLSKGELITDLVKDKKLWADENHKLRTKWDSSLGDRPEIFSVVTGDQDAAFVRFDVYYPDKVSKKIWMDQEVQQSFIDFYNTKLQNDVLCFVTGKMQPGTERHANKIRNPADKAKLISGNDTSGFTFRGRFNTSNEVAGISYEVSQKAHNALKWLINRQGKDIDGRVVLVWGNDKLDYVDPLAGGEAVAGYAQTQQSFSIELSKAIDGYKNDLETDSKVIILVLDAATTGRMAVIYYRRIDAEEYLDKIKQWHYNHTWRQIGEEKKVFFGAPSIKNIAVAAHGEKANNKVIKSVMERLLPCIIDGRTIPKDIIDSCVRRASNPVAMERWEWEKVLSIACALVNEKGADGVGLDNNIKDRSYLFGRLLAVADVLENTALRTDEKKRITNAERYMSAFSQHPSRTWEIIQKAIQPYKARLGEKSIFYTKQIDEILSKIEFEDFNDKPLKSVYLLGYSSQRQELYTKKQKVEILTETTSDDE</sequence>